<dbReference type="EMBL" id="AP025334">
    <property type="protein sequence ID" value="BDD50435.1"/>
    <property type="molecule type" value="Genomic_DNA"/>
</dbReference>
<name>A0ABN6LSC6_9ENTR</name>
<sequence length="276" mass="32294">MKTFINLLSETRNHFIDSVHKMMSNGCPIVICGAGYIAQITWEFMQKRGLSADYVAVDEQYLTQDIHFYGLPVTSFETLTHSGKQYNYIIAMQHFSDVLREKLAQSSREMLFYDCAFIGVNSPEIFTYEWCKANDAVLNDFYTSLEDVRSQETLLAYLNQRICAREGYYAQQLHTQHYFPQELIHWVRMKFSSIVVLLMVTVLTDLCARWHAMTQDRLSAFLPSNQTLKPLHYCKRTRHHFLNACACQMVSGMKKLLCILTHQIRCHRRLMMSLVR</sequence>
<gene>
    <name evidence="1" type="ORF">PDTA9734_19220</name>
</gene>
<dbReference type="InterPro" id="IPR029063">
    <property type="entry name" value="SAM-dependent_MTases_sf"/>
</dbReference>
<proteinExistence type="predicted"/>
<evidence type="ECO:0000313" key="1">
    <source>
        <dbReference type="EMBL" id="BDD50435.1"/>
    </source>
</evidence>
<keyword evidence="2" id="KW-1185">Reference proteome</keyword>
<organism evidence="1 2">
    <name type="scientific">Phytobacter diazotrophicus</name>
    <dbReference type="NCBI Taxonomy" id="395631"/>
    <lineage>
        <taxon>Bacteria</taxon>
        <taxon>Pseudomonadati</taxon>
        <taxon>Pseudomonadota</taxon>
        <taxon>Gammaproteobacteria</taxon>
        <taxon>Enterobacterales</taxon>
        <taxon>Enterobacteriaceae</taxon>
        <taxon>Phytobacter</taxon>
    </lineage>
</organism>
<accession>A0ABN6LSC6</accession>
<evidence type="ECO:0000313" key="2">
    <source>
        <dbReference type="Proteomes" id="UP001320460"/>
    </source>
</evidence>
<dbReference type="SUPFAM" id="SSF53335">
    <property type="entry name" value="S-adenosyl-L-methionine-dependent methyltransferases"/>
    <property type="match status" value="1"/>
</dbReference>
<protein>
    <submittedName>
        <fullName evidence="1">Uncharacterized protein</fullName>
    </submittedName>
</protein>
<dbReference type="Proteomes" id="UP001320460">
    <property type="component" value="Chromosome"/>
</dbReference>
<reference evidence="1 2" key="1">
    <citation type="submission" date="2021-12" db="EMBL/GenBank/DDBJ databases">
        <title>Complete genome sequence of Phytobacter diazotrophicus TA9734.</title>
        <authorList>
            <person name="Kubota H."/>
            <person name="Nakayama Y."/>
            <person name="Ariyoshi T."/>
        </authorList>
    </citation>
    <scope>NUCLEOTIDE SEQUENCE [LARGE SCALE GENOMIC DNA]</scope>
    <source>
        <strain evidence="1 2">TA9734</strain>
    </source>
</reference>